<comment type="caution">
    <text evidence="2">The sequence shown here is derived from an EMBL/GenBank/DDBJ whole genome shotgun (WGS) entry which is preliminary data.</text>
</comment>
<evidence type="ECO:0000313" key="3">
    <source>
        <dbReference type="Proteomes" id="UP000828251"/>
    </source>
</evidence>
<gene>
    <name evidence="2" type="ORF">J1N35_000819</name>
</gene>
<dbReference type="OrthoDB" id="10404627at2759"/>
<name>A0A9D3WJ24_9ROSI</name>
<proteinExistence type="predicted"/>
<dbReference type="Proteomes" id="UP000828251">
    <property type="component" value="Unassembled WGS sequence"/>
</dbReference>
<protein>
    <submittedName>
        <fullName evidence="2">Uncharacterized protein</fullName>
    </submittedName>
</protein>
<evidence type="ECO:0000256" key="1">
    <source>
        <dbReference type="SAM" id="MobiDB-lite"/>
    </source>
</evidence>
<organism evidence="2 3">
    <name type="scientific">Gossypium stocksii</name>
    <dbReference type="NCBI Taxonomy" id="47602"/>
    <lineage>
        <taxon>Eukaryota</taxon>
        <taxon>Viridiplantae</taxon>
        <taxon>Streptophyta</taxon>
        <taxon>Embryophyta</taxon>
        <taxon>Tracheophyta</taxon>
        <taxon>Spermatophyta</taxon>
        <taxon>Magnoliopsida</taxon>
        <taxon>eudicotyledons</taxon>
        <taxon>Gunneridae</taxon>
        <taxon>Pentapetalae</taxon>
        <taxon>rosids</taxon>
        <taxon>malvids</taxon>
        <taxon>Malvales</taxon>
        <taxon>Malvaceae</taxon>
        <taxon>Malvoideae</taxon>
        <taxon>Gossypium</taxon>
    </lineage>
</organism>
<accession>A0A9D3WJ24</accession>
<feature type="compositionally biased region" description="Basic and acidic residues" evidence="1">
    <location>
        <begin position="16"/>
        <end position="29"/>
    </location>
</feature>
<reference evidence="2 3" key="1">
    <citation type="journal article" date="2021" name="Plant Biotechnol. J.">
        <title>Multi-omics assisted identification of the key and species-specific regulatory components of drought-tolerant mechanisms in Gossypium stocksii.</title>
        <authorList>
            <person name="Yu D."/>
            <person name="Ke L."/>
            <person name="Zhang D."/>
            <person name="Wu Y."/>
            <person name="Sun Y."/>
            <person name="Mei J."/>
            <person name="Sun J."/>
            <person name="Sun Y."/>
        </authorList>
    </citation>
    <scope>NUCLEOTIDE SEQUENCE [LARGE SCALE GENOMIC DNA]</scope>
    <source>
        <strain evidence="3">cv. E1</strain>
        <tissue evidence="2">Leaf</tissue>
    </source>
</reference>
<dbReference type="AlphaFoldDB" id="A0A9D3WJ24"/>
<dbReference type="EMBL" id="JAIQCV010000001">
    <property type="protein sequence ID" value="KAH1129441.1"/>
    <property type="molecule type" value="Genomic_DNA"/>
</dbReference>
<sequence length="140" mass="16018">MRREGKEDRIEDLEAEEHTSELPPPKDAKMEERAAGFSVGFRVSSAFHVEERALYEGLKLAWDSGCSFESRSVECSPASGVFFDWKMKIEEMIKARKQSVGVNRHPWRYLKRKIFVSTPKGPKSETLCCFLPQGFSKIVT</sequence>
<evidence type="ECO:0000313" key="2">
    <source>
        <dbReference type="EMBL" id="KAH1129441.1"/>
    </source>
</evidence>
<keyword evidence="3" id="KW-1185">Reference proteome</keyword>
<feature type="region of interest" description="Disordered" evidence="1">
    <location>
        <begin position="1"/>
        <end position="29"/>
    </location>
</feature>